<name>A0AA85AXS5_9TREM</name>
<reference evidence="3" key="1">
    <citation type="submission" date="2023-11" db="UniProtKB">
        <authorList>
            <consortium name="WormBaseParasite"/>
        </authorList>
    </citation>
    <scope>IDENTIFICATION</scope>
</reference>
<dbReference type="AlphaFoldDB" id="A0AA85AXS5"/>
<dbReference type="Proteomes" id="UP000050791">
    <property type="component" value="Unassembled WGS sequence"/>
</dbReference>
<evidence type="ECO:0000256" key="1">
    <source>
        <dbReference type="SAM" id="MobiDB-lite"/>
    </source>
</evidence>
<organism evidence="2 3">
    <name type="scientific">Schistosoma mattheei</name>
    <dbReference type="NCBI Taxonomy" id="31246"/>
    <lineage>
        <taxon>Eukaryota</taxon>
        <taxon>Metazoa</taxon>
        <taxon>Spiralia</taxon>
        <taxon>Lophotrochozoa</taxon>
        <taxon>Platyhelminthes</taxon>
        <taxon>Trematoda</taxon>
        <taxon>Digenea</taxon>
        <taxon>Strigeidida</taxon>
        <taxon>Schistosomatoidea</taxon>
        <taxon>Schistosomatidae</taxon>
        <taxon>Schistosoma</taxon>
    </lineage>
</organism>
<dbReference type="WBParaSite" id="SMTH1_18150.1">
    <property type="protein sequence ID" value="SMTH1_18150.1"/>
    <property type="gene ID" value="SMTH1_18150"/>
</dbReference>
<evidence type="ECO:0000313" key="2">
    <source>
        <dbReference type="Proteomes" id="UP000050791"/>
    </source>
</evidence>
<sequence>MVNLYHNSQTLYPMFNSSSFINNNNNNDSNVKDSLPLSNILEKSTSYNLNLPQYDIFQHSFIYHNPYKGKHLIPTKLMDTNHNIINNNVTSEKSTILSQINYGLENVLINDHHFLINQYSPTSSSSSSSTTTSSPPTTTSLSSSSSMYHSCTDLNKNYSTSNSICIENKLEYPIDLSVHSKNQLENNDKIDNVSTDKIIGRSFEIGNLCPELHESKKEVKNLSSTMKLMNPNNTNTIATSYPSTIHSFTDMHYSKNLSLNSNSFLGGALSSVDVLSNKKHIYANKKHSTNMGCLNLLQGRSDFEAANVLFAFN</sequence>
<protein>
    <submittedName>
        <fullName evidence="3">Uncharacterized protein</fullName>
    </submittedName>
</protein>
<feature type="region of interest" description="Disordered" evidence="1">
    <location>
        <begin position="120"/>
        <end position="146"/>
    </location>
</feature>
<accession>A0AA85AXS5</accession>
<proteinExistence type="predicted"/>
<evidence type="ECO:0000313" key="3">
    <source>
        <dbReference type="WBParaSite" id="SMTH1_18150.1"/>
    </source>
</evidence>